<dbReference type="PANTHER" id="PTHR46682:SF1">
    <property type="entry name" value="ADHESION G-PROTEIN COUPLED RECEPTOR V1"/>
    <property type="match status" value="1"/>
</dbReference>
<feature type="domain" description="Calx-beta" evidence="8">
    <location>
        <begin position="44"/>
        <end position="134"/>
    </location>
</feature>
<feature type="domain" description="Ig-like" evidence="9">
    <location>
        <begin position="747"/>
        <end position="829"/>
    </location>
</feature>
<evidence type="ECO:0000256" key="5">
    <source>
        <dbReference type="ARBA" id="ARBA00022837"/>
    </source>
</evidence>
<dbReference type="Pfam" id="PF03160">
    <property type="entry name" value="Calx-beta"/>
    <property type="match status" value="2"/>
</dbReference>
<name>A0ABT5XPX5_9FLAO</name>
<gene>
    <name evidence="10" type="ORF">PY091_12040</name>
</gene>
<organism evidence="10 11">
    <name type="scientific">Flagellimonas okinawensis</name>
    <dbReference type="NCBI Taxonomy" id="3031324"/>
    <lineage>
        <taxon>Bacteria</taxon>
        <taxon>Pseudomonadati</taxon>
        <taxon>Bacteroidota</taxon>
        <taxon>Flavobacteriia</taxon>
        <taxon>Flavobacteriales</taxon>
        <taxon>Flavobacteriaceae</taxon>
        <taxon>Flagellimonas</taxon>
    </lineage>
</organism>
<evidence type="ECO:0000259" key="7">
    <source>
        <dbReference type="Pfam" id="PF01345"/>
    </source>
</evidence>
<dbReference type="Proteomes" id="UP001217083">
    <property type="component" value="Unassembled WGS sequence"/>
</dbReference>
<evidence type="ECO:0000259" key="8">
    <source>
        <dbReference type="Pfam" id="PF03160"/>
    </source>
</evidence>
<evidence type="ECO:0000313" key="10">
    <source>
        <dbReference type="EMBL" id="MDF0707950.1"/>
    </source>
</evidence>
<feature type="domain" description="DUF11" evidence="7">
    <location>
        <begin position="996"/>
        <end position="1110"/>
    </location>
</feature>
<evidence type="ECO:0000256" key="3">
    <source>
        <dbReference type="ARBA" id="ARBA00022729"/>
    </source>
</evidence>
<feature type="domain" description="Calx-beta" evidence="8">
    <location>
        <begin position="159"/>
        <end position="264"/>
    </location>
</feature>
<evidence type="ECO:0000256" key="6">
    <source>
        <dbReference type="SAM" id="MobiDB-lite"/>
    </source>
</evidence>
<dbReference type="InterPro" id="IPR044023">
    <property type="entry name" value="Ig_7"/>
</dbReference>
<keyword evidence="4" id="KW-0677">Repeat</keyword>
<evidence type="ECO:0000256" key="2">
    <source>
        <dbReference type="ARBA" id="ARBA00022525"/>
    </source>
</evidence>
<dbReference type="RefSeq" id="WP_275649917.1">
    <property type="nucleotide sequence ID" value="NZ_JARFVA010000004.1"/>
</dbReference>
<keyword evidence="11" id="KW-1185">Reference proteome</keyword>
<dbReference type="InterPro" id="IPR038081">
    <property type="entry name" value="CalX-like_sf"/>
</dbReference>
<dbReference type="Pfam" id="PF18884">
    <property type="entry name" value="TSP3_bac"/>
    <property type="match status" value="2"/>
</dbReference>
<evidence type="ECO:0000256" key="1">
    <source>
        <dbReference type="ARBA" id="ARBA00004613"/>
    </source>
</evidence>
<keyword evidence="5" id="KW-0106">Calcium</keyword>
<dbReference type="EMBL" id="JARFVA010000004">
    <property type="protein sequence ID" value="MDF0707950.1"/>
    <property type="molecule type" value="Genomic_DNA"/>
</dbReference>
<dbReference type="SUPFAM" id="SSF141072">
    <property type="entry name" value="CalX-like"/>
    <property type="match status" value="2"/>
</dbReference>
<accession>A0ABT5XPX5</accession>
<reference evidence="10 11" key="1">
    <citation type="submission" date="2023-03" db="EMBL/GenBank/DDBJ databases">
        <title>Muricauda XX sp. nov. and Muricauda XXX sp. nov., two novel species isolated from Okinawa Trough.</title>
        <authorList>
            <person name="Cao W."/>
            <person name="Deng X."/>
        </authorList>
    </citation>
    <scope>NUCLEOTIDE SEQUENCE [LARGE SCALE GENOMIC DNA]</scope>
    <source>
        <strain evidence="10 11">81s02</strain>
    </source>
</reference>
<keyword evidence="3" id="KW-0732">Signal</keyword>
<dbReference type="InterPro" id="IPR026919">
    <property type="entry name" value="ADGRV1"/>
</dbReference>
<dbReference type="InterPro" id="IPR001434">
    <property type="entry name" value="OmcB-like_DUF11"/>
</dbReference>
<sequence length="1210" mass="125398">VELDEDFNVVISNPVNATITDDTGVGTITNDDVALDAISIGDVTLSEGDGGTTDFIFTVSVDGGGNAAADIDFDVNTSDGTATTADGDYVAITGGSGTITSGTPSTTVTVTVNGDTSVELDEDFNVVISNPVNATITDDTGVGTIQNDDTPIVTITASDDTANEVGETSGTFTVVINGVNNTGSDILINYSVGEEETAATPDVDYVQLSGTISIPNGQTSATIVVQPIDDNLTELTETVEVTLDSGAGYSIGSPSTATINLLSEDDVQPSGYTVTINNDPINSANEDNVSFSFSGAPTFLTSFDYTFTSDGDGNVASVTGGGLVVSSNRTVNNINLSSLPDGIVTLSVTVSNILGTEGPVTTDTALKLTTLPSGYSVSFDQNPINQTNENTVSFTFQDAEVDASYEYTISSTGGGTNVIGTGNILTPTQQITGIDLSGLGNGTVTLSVVLSNVNGNGAPATDTATKETCYAGTTAPALDGSVFTAFCDDFDQELDLYISNTAPVGSELRWSTNADISVTSAYLTSSVVNAPGTYYGFFYDVLNDCFSNATPVTLTQSFTPTTGIASNLGTCSDSGNGDTLVDLDDSLSGADLGTWELTTAPVGASITINASNIVDFDGQPQGDYIFTYTTTGATGTCANQSVDVTVTVNDCSGPCDAGNTAPQFNGSNTTIEFCDVVDTDLNSYVTGTAPAGTELTWSTSNDPSVTGAHLNGGQVVEPGTYYGFYYDDDNECASPILPITLVRNFTPTIDDTAGAVSCGPSILTLTASASVADESAITYRWYDAPTGGSIVATSASFVTNTLTETTSFYVTASANGCETERVEVVATINDTPNAGTPSNTVACNVAGNGGPNTIDLDTRLTGADAGTWSVITDPSNGTLVIGAENVVDFAGLPAGEYVFEYATTAQAPCSPTTVQVTITVSDCIVDTDGDGLTDGEEATLGTDPNDPDTDGDGLTDGEEVLVEDDPSTEAVPENATDPLDACDPFLTPDCNPMDIDLIIAKEVDKDEVLINTEVTFTITVENNTMDRVLDIVISDVLSSGFEFQSSTPSKGVYDDVTGEWVIDELSPEEIVTLEITVVVTESGTLENTASLLSSFPNDGITDNNSDTAQVIVNLSQCVDPGTICNIFSPNGDGVNDTLQFIDPEGLYANNTFEVFDRYGNSVFQMNGYDSSWDGTGKNGQLPKGTYFYILDLNGDGTDVVKGWIQIVRDN</sequence>
<dbReference type="Pfam" id="PF01345">
    <property type="entry name" value="DUF11"/>
    <property type="match status" value="1"/>
</dbReference>
<dbReference type="InterPro" id="IPR003644">
    <property type="entry name" value="Calx_beta"/>
</dbReference>
<evidence type="ECO:0000313" key="11">
    <source>
        <dbReference type="Proteomes" id="UP001217083"/>
    </source>
</evidence>
<dbReference type="NCBIfam" id="TIGR04131">
    <property type="entry name" value="Bac_Flav_CTERM"/>
    <property type="match status" value="1"/>
</dbReference>
<comment type="subcellular location">
    <subcellularLocation>
        <location evidence="1">Secreted</location>
    </subcellularLocation>
</comment>
<dbReference type="Gene3D" id="2.60.40.2030">
    <property type="match status" value="2"/>
</dbReference>
<dbReference type="PANTHER" id="PTHR46682">
    <property type="entry name" value="ADHESION G-PROTEIN COUPLED RECEPTOR V1"/>
    <property type="match status" value="1"/>
</dbReference>
<protein>
    <submittedName>
        <fullName evidence="10">Gliding motility-associated C-terminal domain-containing protein</fullName>
    </submittedName>
</protein>
<dbReference type="InterPro" id="IPR059100">
    <property type="entry name" value="TSP3_bac"/>
</dbReference>
<keyword evidence="2" id="KW-0964">Secreted</keyword>
<feature type="non-terminal residue" evidence="10">
    <location>
        <position position="1"/>
    </location>
</feature>
<comment type="caution">
    <text evidence="10">The sequence shown here is derived from an EMBL/GenBank/DDBJ whole genome shotgun (WGS) entry which is preliminary data.</text>
</comment>
<feature type="compositionally biased region" description="Acidic residues" evidence="6">
    <location>
        <begin position="945"/>
        <end position="967"/>
    </location>
</feature>
<dbReference type="InterPro" id="IPR026341">
    <property type="entry name" value="T9SS_type_B"/>
</dbReference>
<dbReference type="Pfam" id="PF19081">
    <property type="entry name" value="Ig_7"/>
    <property type="match status" value="1"/>
</dbReference>
<feature type="compositionally biased region" description="Acidic residues" evidence="6">
    <location>
        <begin position="928"/>
        <end position="937"/>
    </location>
</feature>
<dbReference type="Pfam" id="PF13585">
    <property type="entry name" value="CHU_C"/>
    <property type="match status" value="1"/>
</dbReference>
<evidence type="ECO:0000256" key="4">
    <source>
        <dbReference type="ARBA" id="ARBA00022737"/>
    </source>
</evidence>
<evidence type="ECO:0000259" key="9">
    <source>
        <dbReference type="Pfam" id="PF19081"/>
    </source>
</evidence>
<proteinExistence type="predicted"/>
<feature type="region of interest" description="Disordered" evidence="6">
    <location>
        <begin position="928"/>
        <end position="980"/>
    </location>
</feature>